<evidence type="ECO:0000256" key="2">
    <source>
        <dbReference type="HAMAP-Rule" id="MF_00003"/>
    </source>
</evidence>
<dbReference type="Proteomes" id="UP000294743">
    <property type="component" value="Unassembled WGS sequence"/>
</dbReference>
<dbReference type="GO" id="GO:0030490">
    <property type="term" value="P:maturation of SSU-rRNA"/>
    <property type="evidence" value="ECO:0007669"/>
    <property type="project" value="UniProtKB-UniRule"/>
</dbReference>
<evidence type="ECO:0000313" key="3">
    <source>
        <dbReference type="EMBL" id="TDW26354.1"/>
    </source>
</evidence>
<evidence type="ECO:0000313" key="4">
    <source>
        <dbReference type="Proteomes" id="UP000294743"/>
    </source>
</evidence>
<keyword evidence="1 2" id="KW-0690">Ribosome biogenesis</keyword>
<gene>
    <name evidence="2" type="primary">rbfA</name>
    <name evidence="3" type="ORF">EDD63_10169</name>
</gene>
<dbReference type="Gene3D" id="3.30.300.20">
    <property type="match status" value="1"/>
</dbReference>
<dbReference type="InterPro" id="IPR020053">
    <property type="entry name" value="Ribosome-bd_factorA_CS"/>
</dbReference>
<dbReference type="InterPro" id="IPR023799">
    <property type="entry name" value="RbfA_dom_sf"/>
</dbReference>
<comment type="subunit">
    <text evidence="2">Monomer. Binds 30S ribosomal subunits, but not 50S ribosomal subunits or 70S ribosomes.</text>
</comment>
<keyword evidence="4" id="KW-1185">Reference proteome</keyword>
<dbReference type="InterPro" id="IPR015946">
    <property type="entry name" value="KH_dom-like_a/b"/>
</dbReference>
<dbReference type="NCBIfam" id="TIGR00082">
    <property type="entry name" value="rbfA"/>
    <property type="match status" value="1"/>
</dbReference>
<keyword evidence="2" id="KW-0963">Cytoplasm</keyword>
<proteinExistence type="inferred from homology"/>
<comment type="function">
    <text evidence="2">One of several proteins that assist in the late maturation steps of the functional core of the 30S ribosomal subunit. Associates with free 30S ribosomal subunits (but not with 30S subunits that are part of 70S ribosomes or polysomes). Required for efficient processing of 16S rRNA. May interact with the 5'-terminal helix region of 16S rRNA.</text>
</comment>
<comment type="similarity">
    <text evidence="2">Belongs to the RbfA family.</text>
</comment>
<organism evidence="3 4">
    <name type="scientific">Breznakia blatticola</name>
    <dbReference type="NCBI Taxonomy" id="1754012"/>
    <lineage>
        <taxon>Bacteria</taxon>
        <taxon>Bacillati</taxon>
        <taxon>Bacillota</taxon>
        <taxon>Erysipelotrichia</taxon>
        <taxon>Erysipelotrichales</taxon>
        <taxon>Erysipelotrichaceae</taxon>
        <taxon>Breznakia</taxon>
    </lineage>
</organism>
<protein>
    <recommendedName>
        <fullName evidence="2">Ribosome-binding factor A</fullName>
    </recommendedName>
</protein>
<accession>A0A4R8A8W6</accession>
<dbReference type="Pfam" id="PF02033">
    <property type="entry name" value="RBFA"/>
    <property type="match status" value="1"/>
</dbReference>
<sequence length="115" mass="12919">MSIKKERVAGLIQKNISEIIQRAVKDPKVGFVTVMDTQVTSDLSLAKVYVSFLGKDARKEAGMDALNRSKGFIRSELAKTLSMRKVPELEFVLDESLEQGNKIEQIIADLHKKEK</sequence>
<dbReference type="SUPFAM" id="SSF89919">
    <property type="entry name" value="Ribosome-binding factor A, RbfA"/>
    <property type="match status" value="1"/>
</dbReference>
<name>A0A4R8A8W6_9FIRM</name>
<dbReference type="RefSeq" id="WP_134167309.1">
    <property type="nucleotide sequence ID" value="NZ_SODD01000001.1"/>
</dbReference>
<evidence type="ECO:0000256" key="1">
    <source>
        <dbReference type="ARBA" id="ARBA00022517"/>
    </source>
</evidence>
<dbReference type="HAMAP" id="MF_00003">
    <property type="entry name" value="RbfA"/>
    <property type="match status" value="1"/>
</dbReference>
<dbReference type="OrthoDB" id="307788at2"/>
<dbReference type="EMBL" id="SODD01000001">
    <property type="protein sequence ID" value="TDW26354.1"/>
    <property type="molecule type" value="Genomic_DNA"/>
</dbReference>
<dbReference type="PROSITE" id="PS01319">
    <property type="entry name" value="RBFA"/>
    <property type="match status" value="1"/>
</dbReference>
<dbReference type="InterPro" id="IPR000238">
    <property type="entry name" value="RbfA"/>
</dbReference>
<dbReference type="AlphaFoldDB" id="A0A4R8A8W6"/>
<dbReference type="PANTHER" id="PTHR33515">
    <property type="entry name" value="RIBOSOME-BINDING FACTOR A, CHLOROPLASTIC-RELATED"/>
    <property type="match status" value="1"/>
</dbReference>
<comment type="caution">
    <text evidence="3">The sequence shown here is derived from an EMBL/GenBank/DDBJ whole genome shotgun (WGS) entry which is preliminary data.</text>
</comment>
<dbReference type="GO" id="GO:0043024">
    <property type="term" value="F:ribosomal small subunit binding"/>
    <property type="evidence" value="ECO:0007669"/>
    <property type="project" value="TreeGrafter"/>
</dbReference>
<dbReference type="PANTHER" id="PTHR33515:SF1">
    <property type="entry name" value="RIBOSOME-BINDING FACTOR A, CHLOROPLASTIC-RELATED"/>
    <property type="match status" value="1"/>
</dbReference>
<reference evidence="3 4" key="1">
    <citation type="submission" date="2019-03" db="EMBL/GenBank/DDBJ databases">
        <title>Genomic Encyclopedia of Type Strains, Phase IV (KMG-IV): sequencing the most valuable type-strain genomes for metagenomic binning, comparative biology and taxonomic classification.</title>
        <authorList>
            <person name="Goeker M."/>
        </authorList>
    </citation>
    <scope>NUCLEOTIDE SEQUENCE [LARGE SCALE GENOMIC DNA]</scope>
    <source>
        <strain evidence="3 4">DSM 28867</strain>
    </source>
</reference>
<dbReference type="GO" id="GO:0005829">
    <property type="term" value="C:cytosol"/>
    <property type="evidence" value="ECO:0007669"/>
    <property type="project" value="TreeGrafter"/>
</dbReference>
<comment type="subcellular location">
    <subcellularLocation>
        <location evidence="2">Cytoplasm</location>
    </subcellularLocation>
</comment>